<organism evidence="2 3">
    <name type="scientific">Brevibacillus choshinensis</name>
    <dbReference type="NCBI Taxonomy" id="54911"/>
    <lineage>
        <taxon>Bacteria</taxon>
        <taxon>Bacillati</taxon>
        <taxon>Bacillota</taxon>
        <taxon>Bacilli</taxon>
        <taxon>Bacillales</taxon>
        <taxon>Paenibacillaceae</taxon>
        <taxon>Brevibacillus</taxon>
    </lineage>
</organism>
<keyword evidence="3" id="KW-1185">Reference proteome</keyword>
<reference evidence="2 3" key="1">
    <citation type="submission" date="2015-09" db="EMBL/GenBank/DDBJ databases">
        <title>Genome sequencing project for genomic taxonomy and phylogenomics of Bacillus-like bacteria.</title>
        <authorList>
            <person name="Liu B."/>
            <person name="Wang J."/>
            <person name="Zhu Y."/>
            <person name="Liu G."/>
            <person name="Chen Q."/>
            <person name="Chen Z."/>
            <person name="Lan J."/>
            <person name="Che J."/>
            <person name="Ge C."/>
            <person name="Shi H."/>
            <person name="Pan Z."/>
            <person name="Liu X."/>
        </authorList>
    </citation>
    <scope>NUCLEOTIDE SEQUENCE [LARGE SCALE GENOMIC DNA]</scope>
    <source>
        <strain evidence="2 3">DSM 8552</strain>
    </source>
</reference>
<proteinExistence type="predicted"/>
<name>A0ABR5NC77_BRECH</name>
<protein>
    <submittedName>
        <fullName evidence="2">Uncharacterized protein</fullName>
    </submittedName>
</protein>
<evidence type="ECO:0000313" key="2">
    <source>
        <dbReference type="EMBL" id="KQL49143.1"/>
    </source>
</evidence>
<feature type="region of interest" description="Disordered" evidence="1">
    <location>
        <begin position="1"/>
        <end position="37"/>
    </location>
</feature>
<accession>A0ABR5NC77</accession>
<dbReference type="Proteomes" id="UP000051063">
    <property type="component" value="Unassembled WGS sequence"/>
</dbReference>
<comment type="caution">
    <text evidence="2">The sequence shown here is derived from an EMBL/GenBank/DDBJ whole genome shotgun (WGS) entry which is preliminary data.</text>
</comment>
<sequence length="62" mass="7417">MESYQKLMYDHVSNANDSSRERLPDTAAPKEQTGDGESLRQKYLYWTQLWRELRMSHQRGNL</sequence>
<evidence type="ECO:0000313" key="3">
    <source>
        <dbReference type="Proteomes" id="UP000051063"/>
    </source>
</evidence>
<dbReference type="EMBL" id="LJJB01000007">
    <property type="protein sequence ID" value="KQL49143.1"/>
    <property type="molecule type" value="Genomic_DNA"/>
</dbReference>
<evidence type="ECO:0000256" key="1">
    <source>
        <dbReference type="SAM" id="MobiDB-lite"/>
    </source>
</evidence>
<gene>
    <name evidence="2" type="ORF">AN963_05055</name>
</gene>